<reference evidence="1" key="1">
    <citation type="submission" date="2021-02" db="EMBL/GenBank/DDBJ databases">
        <authorList>
            <person name="Nowell W R."/>
        </authorList>
    </citation>
    <scope>NUCLEOTIDE SEQUENCE</scope>
</reference>
<accession>A0A820DN35</accession>
<dbReference type="EMBL" id="CAJOBF010007523">
    <property type="protein sequence ID" value="CAF4234822.1"/>
    <property type="molecule type" value="Genomic_DNA"/>
</dbReference>
<protein>
    <submittedName>
        <fullName evidence="1">Uncharacterized protein</fullName>
    </submittedName>
</protein>
<dbReference type="Proteomes" id="UP000663842">
    <property type="component" value="Unassembled WGS sequence"/>
</dbReference>
<dbReference type="EMBL" id="CAJOBJ010348161">
    <property type="protein sequence ID" value="CAF5204465.1"/>
    <property type="molecule type" value="Genomic_DNA"/>
</dbReference>
<proteinExistence type="predicted"/>
<organism evidence="1 3">
    <name type="scientific">Rotaria magnacalcarata</name>
    <dbReference type="NCBI Taxonomy" id="392030"/>
    <lineage>
        <taxon>Eukaryota</taxon>
        <taxon>Metazoa</taxon>
        <taxon>Spiralia</taxon>
        <taxon>Gnathifera</taxon>
        <taxon>Rotifera</taxon>
        <taxon>Eurotatoria</taxon>
        <taxon>Bdelloidea</taxon>
        <taxon>Philodinida</taxon>
        <taxon>Philodinidae</taxon>
        <taxon>Rotaria</taxon>
    </lineage>
</organism>
<evidence type="ECO:0000313" key="2">
    <source>
        <dbReference type="EMBL" id="CAF5204465.1"/>
    </source>
</evidence>
<evidence type="ECO:0000313" key="1">
    <source>
        <dbReference type="EMBL" id="CAF4234822.1"/>
    </source>
</evidence>
<name>A0A820DN35_9BILA</name>
<gene>
    <name evidence="2" type="ORF">GIL414_LOCUS77669</name>
    <name evidence="1" type="ORF">UXM345_LOCUS29850</name>
</gene>
<evidence type="ECO:0000313" key="3">
    <source>
        <dbReference type="Proteomes" id="UP000663842"/>
    </source>
</evidence>
<comment type="caution">
    <text evidence="1">The sequence shown here is derived from an EMBL/GenBank/DDBJ whole genome shotgun (WGS) entry which is preliminary data.</text>
</comment>
<dbReference type="AlphaFoldDB" id="A0A820DN35"/>
<dbReference type="Proteomes" id="UP000681720">
    <property type="component" value="Unassembled WGS sequence"/>
</dbReference>
<sequence>MVITTLSTDAWDQMLSSYKEETY</sequence>
<feature type="non-terminal residue" evidence="1">
    <location>
        <position position="23"/>
    </location>
</feature>